<reference evidence="10" key="2">
    <citation type="submission" date="2025-08" db="UniProtKB">
        <authorList>
            <consortium name="Ensembl"/>
        </authorList>
    </citation>
    <scope>IDENTIFICATION</scope>
</reference>
<feature type="region of interest" description="Disordered" evidence="7">
    <location>
        <begin position="203"/>
        <end position="238"/>
    </location>
</feature>
<evidence type="ECO:0000256" key="5">
    <source>
        <dbReference type="ARBA" id="ARBA00055418"/>
    </source>
</evidence>
<evidence type="ECO:0000256" key="2">
    <source>
        <dbReference type="ARBA" id="ARBA00022468"/>
    </source>
</evidence>
<dbReference type="FunFam" id="1.10.10.2750:FF:000001">
    <property type="entry name" value="TBC1 domain family member 1 isoform X2"/>
    <property type="match status" value="1"/>
</dbReference>
<dbReference type="SMART" id="SM00462">
    <property type="entry name" value="PTB"/>
    <property type="match status" value="2"/>
</dbReference>
<feature type="domain" description="Rab-GAP TBC" evidence="9">
    <location>
        <begin position="800"/>
        <end position="994"/>
    </location>
</feature>
<comment type="subcellular location">
    <subcellularLocation>
        <location evidence="1">Nucleus</location>
    </subcellularLocation>
</comment>
<reference evidence="10" key="3">
    <citation type="submission" date="2025-09" db="UniProtKB">
        <authorList>
            <consortium name="Ensembl"/>
        </authorList>
    </citation>
    <scope>IDENTIFICATION</scope>
</reference>
<dbReference type="GO" id="GO:0005096">
    <property type="term" value="F:GTPase activator activity"/>
    <property type="evidence" value="ECO:0007669"/>
    <property type="project" value="UniProtKB-KW"/>
</dbReference>
<sequence>MEPITFTARKHPLPNEVSVDFGLQLVGSLPVHSLTTMPMLPWVVAEVRRLSRQSSRKKPVTKQVRLCVSPSGLRCEPEPGRSQQWDPLIYSSIFECKPQHVHKLIHNSHDPSYFACLIKEDAVHRQSICYVFKADDQTKVPEIISSIRQAGKIARQEELHCPSEFDDTFSKKFEVLFCGRVTVAHKKAPPALIDECIQKFNHVSGSRGSERPRPAPPPAAPTGSQEPGRRPMRKSFSQPGLRSLAFRKELQDGGLRSSGFFSSFEESDIENHLISGHNIVQPTDIEENRTMLFTIGQSEVYLISPDTKKIALEKNFKEISFCSQGIRHVDHFGFICRESSGGGGFHFVCYVFQCTNEALVDEIMMTLKQAFTVAAVQQTAKAPAQLCEGCPLQGLHKLCERIEGMNSSKTKLELQKHLTTLTNQEQATIFEEVQKLRPRNEQRENELIISFLRCLYEEKQKEHIHIGEMKQTSQMAAENIGSELPPSATRFRLDMLKNKAKRSLTESLESILSRGIKARSLQEHSTSVDLDSSVSSTLSNTSKEPSVCEKEALPISESSFKLLGSSEDLSSDSESHLPEEPAPLSPQQAFRRRANTLSHFPMECQEPPQPARGSPGVSQRKLMRYHSVSTETPHERKDFESKANHLGDSGGTPVKTRRHSWRQQIFLRVATPQKACDSSSRYEDYSELGELPPRSPLEPVCEDGPFGPPPEEKKRTSRELRELWQKAILQQILLLRMEKENQKLQASENDLLNKRLKLDYEEITPCLKEVTTVWEKMLSTPGRSKIKFDMEKIHSAVGQGVPRHHRGEIWKFLAEQFHLKHQFPSKQQPKDVPYKELLKQLTSQQHAILIDLGRTFPTHPYFSAQLGAGQLSLYNILKAYSLLDQEVGYCQGLSFVAGILLLHMSEEEAFKMLKFLMFDMGLRKQYRPDMIILQIQMYQLSRLLHDYHRDLYNHLEEHEIGPSLYAAPWFLTMFASQFPLGFVARVFDMIFLQGTEVIFKVALSLLGSHKPLILQHENLETIVDFIKSTLPNLGLVQMEKTINQVFEMDIAKQLQAYEVEYHVLQEELIDSSPLSDNQRMDKLEKTNSSLRKQNLDLLEQLQVANGRIQSLEATIEKLLSSESKLKQAMLTLELERSALLQTVEELRRRSAEPSDREPECTQSEPTGD</sequence>
<gene>
    <name evidence="10" type="primary">TBC1D1</name>
</gene>
<evidence type="ECO:0000313" key="11">
    <source>
        <dbReference type="Proteomes" id="UP000001073"/>
    </source>
</evidence>
<protein>
    <recommendedName>
        <fullName evidence="6">TBC1 domain family member 1</fullName>
    </recommendedName>
</protein>
<evidence type="ECO:0000313" key="10">
    <source>
        <dbReference type="Ensembl" id="ENSNLEP00000020698.1"/>
    </source>
</evidence>
<dbReference type="Ensembl" id="ENSNLET00000021732.2">
    <property type="protein sequence ID" value="ENSNLEP00000020698.1"/>
    <property type="gene ID" value="ENSNLEG00000017022.3"/>
</dbReference>
<dbReference type="EMBL" id="ADFV01182403">
    <property type="status" value="NOT_ANNOTATED_CDS"/>
    <property type="molecule type" value="Genomic_DNA"/>
</dbReference>
<feature type="region of interest" description="Disordered" evidence="7">
    <location>
        <begin position="564"/>
        <end position="588"/>
    </location>
</feature>
<dbReference type="EMBL" id="ADFV01182404">
    <property type="status" value="NOT_ANNOTATED_CDS"/>
    <property type="molecule type" value="Genomic_DNA"/>
</dbReference>
<feature type="compositionally biased region" description="Basic and acidic residues" evidence="7">
    <location>
        <begin position="632"/>
        <end position="645"/>
    </location>
</feature>
<dbReference type="AlphaFoldDB" id="G1S5B0"/>
<dbReference type="FunFam" id="2.30.29.30:FF:000165">
    <property type="entry name" value="TBC1 domain family member 1 isoform X1"/>
    <property type="match status" value="1"/>
</dbReference>
<dbReference type="EMBL" id="ADFV01182400">
    <property type="status" value="NOT_ANNOTATED_CDS"/>
    <property type="molecule type" value="Genomic_DNA"/>
</dbReference>
<dbReference type="CDD" id="cd01269">
    <property type="entry name" value="PTB_TBC1D1_like"/>
    <property type="match status" value="1"/>
</dbReference>
<dbReference type="EMBL" id="ADFV01182398">
    <property type="status" value="NOT_ANNOTATED_CDS"/>
    <property type="molecule type" value="Genomic_DNA"/>
</dbReference>
<dbReference type="Gene3D" id="1.10.10.2750">
    <property type="match status" value="1"/>
</dbReference>
<dbReference type="Gene3D" id="2.30.29.30">
    <property type="entry name" value="Pleckstrin-homology domain (PH domain)/Phosphotyrosine-binding domain (PTB)"/>
    <property type="match status" value="2"/>
</dbReference>
<accession>G1S5B0</accession>
<dbReference type="EMBL" id="ADFV01182397">
    <property type="status" value="NOT_ANNOTATED_CDS"/>
    <property type="molecule type" value="Genomic_DNA"/>
</dbReference>
<dbReference type="FunFam" id="2.30.29.30:FF:000076">
    <property type="entry name" value="TBC1 domain family member 4 isoform X1"/>
    <property type="match status" value="1"/>
</dbReference>
<dbReference type="Pfam" id="PF00566">
    <property type="entry name" value="RabGAP-TBC"/>
    <property type="match status" value="1"/>
</dbReference>
<dbReference type="InterPro" id="IPR050302">
    <property type="entry name" value="Rab_GAP_TBC_domain"/>
</dbReference>
<dbReference type="EMBL" id="ADFV01182396">
    <property type="status" value="NOT_ANNOTATED_CDS"/>
    <property type="molecule type" value="Genomic_DNA"/>
</dbReference>
<feature type="compositionally biased region" description="Basic and acidic residues" evidence="7">
    <location>
        <begin position="1145"/>
        <end position="1159"/>
    </location>
</feature>
<dbReference type="EMBL" id="ADFV01182399">
    <property type="status" value="NOT_ANNOTATED_CDS"/>
    <property type="molecule type" value="Genomic_DNA"/>
</dbReference>
<feature type="region of interest" description="Disordered" evidence="7">
    <location>
        <begin position="628"/>
        <end position="658"/>
    </location>
</feature>
<dbReference type="SUPFAM" id="SSF47923">
    <property type="entry name" value="Ypt/Rab-GAP domain of gyp1p"/>
    <property type="match status" value="2"/>
</dbReference>
<dbReference type="FunFam" id="1.10.8.270:FF:000001">
    <property type="entry name" value="TBC1 domain family member 1"/>
    <property type="match status" value="1"/>
</dbReference>
<dbReference type="PROSITE" id="PS01179">
    <property type="entry name" value="PID"/>
    <property type="match status" value="1"/>
</dbReference>
<keyword evidence="2" id="KW-0343">GTPase activation</keyword>
<dbReference type="FunFam" id="1.10.472.80:FF:000003">
    <property type="entry name" value="Putative TBC1 domain family member 1"/>
    <property type="match status" value="1"/>
</dbReference>
<evidence type="ECO:0000256" key="6">
    <source>
        <dbReference type="ARBA" id="ARBA00072011"/>
    </source>
</evidence>
<dbReference type="InterPro" id="IPR011993">
    <property type="entry name" value="PH-like_dom_sf"/>
</dbReference>
<dbReference type="CDD" id="cd00934">
    <property type="entry name" value="PTB"/>
    <property type="match status" value="1"/>
</dbReference>
<dbReference type="EMBL" id="ADFV01182401">
    <property type="status" value="NOT_ANNOTATED_CDS"/>
    <property type="molecule type" value="Genomic_DNA"/>
</dbReference>
<organism evidence="10 11">
    <name type="scientific">Nomascus leucogenys</name>
    <name type="common">Northern white-cheeked gibbon</name>
    <name type="synonym">Hylobates leucogenys</name>
    <dbReference type="NCBI Taxonomy" id="61853"/>
    <lineage>
        <taxon>Eukaryota</taxon>
        <taxon>Metazoa</taxon>
        <taxon>Chordata</taxon>
        <taxon>Craniata</taxon>
        <taxon>Vertebrata</taxon>
        <taxon>Euteleostomi</taxon>
        <taxon>Mammalia</taxon>
        <taxon>Eutheria</taxon>
        <taxon>Euarchontoglires</taxon>
        <taxon>Primates</taxon>
        <taxon>Haplorrhini</taxon>
        <taxon>Catarrhini</taxon>
        <taxon>Hylobatidae</taxon>
        <taxon>Nomascus</taxon>
    </lineage>
</organism>
<dbReference type="PANTHER" id="PTHR47219:SF18">
    <property type="entry name" value="TBC1 DOMAIN FAMILY MEMBER 1 ISOFORM X1"/>
    <property type="match status" value="1"/>
</dbReference>
<dbReference type="EMBL" id="ADFV01182402">
    <property type="status" value="NOT_ANNOTATED_CDS"/>
    <property type="molecule type" value="Genomic_DNA"/>
</dbReference>
<proteinExistence type="predicted"/>
<reference evidence="10 11" key="1">
    <citation type="submission" date="2012-10" db="EMBL/GenBank/DDBJ databases">
        <authorList>
            <consortium name="Gibbon Genome Sequencing Consortium"/>
        </authorList>
    </citation>
    <scope>NUCLEOTIDE SEQUENCE [LARGE SCALE GENOMIC DNA]</scope>
</reference>
<dbReference type="FunCoup" id="G1S5B0">
    <property type="interactions" value="744"/>
</dbReference>
<evidence type="ECO:0000256" key="3">
    <source>
        <dbReference type="ARBA" id="ARBA00022553"/>
    </source>
</evidence>
<dbReference type="InterPro" id="IPR000195">
    <property type="entry name" value="Rab-GAP-TBC_dom"/>
</dbReference>
<evidence type="ECO:0000256" key="4">
    <source>
        <dbReference type="ARBA" id="ARBA00023242"/>
    </source>
</evidence>
<comment type="function">
    <text evidence="5">May act as a GTPase-activating protein for Rab family protein(s). May play a role in the cell cycle and differentiation of various tissues. Involved in the trafficking and translocation of GLUT4-containing vesicles and insulin-stimulated glucose uptake into cells.</text>
</comment>
<dbReference type="InParanoid" id="G1S5B0"/>
<dbReference type="InterPro" id="IPR021785">
    <property type="entry name" value="DUF3350"/>
</dbReference>
<dbReference type="GO" id="GO:0005737">
    <property type="term" value="C:cytoplasm"/>
    <property type="evidence" value="ECO:0007669"/>
    <property type="project" value="UniProtKB-ARBA"/>
</dbReference>
<dbReference type="GO" id="GO:0005634">
    <property type="term" value="C:nucleus"/>
    <property type="evidence" value="ECO:0007669"/>
    <property type="project" value="UniProtKB-SubCell"/>
</dbReference>
<dbReference type="STRING" id="61853.ENSNLEP00000020698"/>
<dbReference type="Gene3D" id="1.10.8.270">
    <property type="entry name" value="putative rabgap domain of human tbc1 domain family member 14 like domains"/>
    <property type="match status" value="1"/>
</dbReference>
<feature type="region of interest" description="Disordered" evidence="7">
    <location>
        <begin position="1145"/>
        <end position="1168"/>
    </location>
</feature>
<dbReference type="InterPro" id="IPR006020">
    <property type="entry name" value="PTB/PI_dom"/>
</dbReference>
<dbReference type="PROSITE" id="PS50086">
    <property type="entry name" value="TBC_RABGAP"/>
    <property type="match status" value="1"/>
</dbReference>
<feature type="compositionally biased region" description="Low complexity" evidence="7">
    <location>
        <begin position="525"/>
        <end position="539"/>
    </location>
</feature>
<dbReference type="GeneTree" id="ENSGT00940000157949"/>
<dbReference type="EMBL" id="ADFV01182395">
    <property type="status" value="NOT_ANNOTATED_CDS"/>
    <property type="molecule type" value="Genomic_DNA"/>
</dbReference>
<evidence type="ECO:0000256" key="1">
    <source>
        <dbReference type="ARBA" id="ARBA00004123"/>
    </source>
</evidence>
<name>G1S5B0_NOMLE</name>
<dbReference type="SUPFAM" id="SSF50729">
    <property type="entry name" value="PH domain-like"/>
    <property type="match status" value="2"/>
</dbReference>
<evidence type="ECO:0000256" key="7">
    <source>
        <dbReference type="SAM" id="MobiDB-lite"/>
    </source>
</evidence>
<evidence type="ECO:0000259" key="8">
    <source>
        <dbReference type="PROSITE" id="PS01179"/>
    </source>
</evidence>
<dbReference type="InterPro" id="IPR035969">
    <property type="entry name" value="Rab-GAP_TBC_sf"/>
</dbReference>
<dbReference type="Pfam" id="PF00640">
    <property type="entry name" value="PID"/>
    <property type="match status" value="1"/>
</dbReference>
<dbReference type="Proteomes" id="UP000001073">
    <property type="component" value="Chromosome 20"/>
</dbReference>
<feature type="region of interest" description="Disordered" evidence="7">
    <location>
        <begin position="678"/>
        <end position="718"/>
    </location>
</feature>
<dbReference type="PANTHER" id="PTHR47219">
    <property type="entry name" value="RAB GTPASE-ACTIVATING PROTEIN 1-LIKE"/>
    <property type="match status" value="1"/>
</dbReference>
<dbReference type="Pfam" id="PF11830">
    <property type="entry name" value="DUF3350"/>
    <property type="match status" value="1"/>
</dbReference>
<feature type="region of interest" description="Disordered" evidence="7">
    <location>
        <begin position="525"/>
        <end position="551"/>
    </location>
</feature>
<dbReference type="OMA" id="ETPHEQK"/>
<keyword evidence="11" id="KW-1185">Reference proteome</keyword>
<dbReference type="Gene3D" id="1.10.472.80">
    <property type="entry name" value="Ypt/Rab-GAP domain of gyp1p, domain 3"/>
    <property type="match status" value="1"/>
</dbReference>
<dbReference type="HOGENOM" id="CLU_005350_13_0_1"/>
<evidence type="ECO:0000259" key="9">
    <source>
        <dbReference type="PROSITE" id="PS50086"/>
    </source>
</evidence>
<keyword evidence="3" id="KW-0597">Phosphoprotein</keyword>
<feature type="domain" description="PID" evidence="8">
    <location>
        <begin position="295"/>
        <end position="374"/>
    </location>
</feature>
<dbReference type="SMART" id="SM00164">
    <property type="entry name" value="TBC"/>
    <property type="match status" value="1"/>
</dbReference>
<keyword evidence="4" id="KW-0539">Nucleus</keyword>